<reference evidence="1" key="2">
    <citation type="journal article" date="2023" name="Plants (Basel)">
        <title>Annotation of the Turnera subulata (Passifloraceae) Draft Genome Reveals the S-Locus Evolved after the Divergence of Turneroideae from Passifloroideae in a Stepwise Manner.</title>
        <authorList>
            <person name="Henning P.M."/>
            <person name="Roalson E.H."/>
            <person name="Mir W."/>
            <person name="McCubbin A.G."/>
            <person name="Shore J.S."/>
        </authorList>
    </citation>
    <scope>NUCLEOTIDE SEQUENCE</scope>
    <source>
        <strain evidence="1">F60SS</strain>
    </source>
</reference>
<sequence length="58" mass="6271">MAAPISSRLLTPQSSTATIQPYRAFGVSSCPLNKAEYVQTGDLSTLPLLCHYPVKISF</sequence>
<gene>
    <name evidence="1" type="ORF">Tsubulata_028036</name>
</gene>
<evidence type="ECO:0000313" key="1">
    <source>
        <dbReference type="EMBL" id="KAJ4830000.1"/>
    </source>
</evidence>
<proteinExistence type="predicted"/>
<reference evidence="1" key="1">
    <citation type="submission" date="2022-02" db="EMBL/GenBank/DDBJ databases">
        <authorList>
            <person name="Henning P.M."/>
            <person name="McCubbin A.G."/>
            <person name="Shore J.S."/>
        </authorList>
    </citation>
    <scope>NUCLEOTIDE SEQUENCE</scope>
    <source>
        <strain evidence="1">F60SS</strain>
        <tissue evidence="1">Leaves</tissue>
    </source>
</reference>
<dbReference type="EMBL" id="JAKUCV010005756">
    <property type="protein sequence ID" value="KAJ4830000.1"/>
    <property type="molecule type" value="Genomic_DNA"/>
</dbReference>
<keyword evidence="2" id="KW-1185">Reference proteome</keyword>
<dbReference type="OrthoDB" id="940492at2759"/>
<dbReference type="Proteomes" id="UP001141552">
    <property type="component" value="Unassembled WGS sequence"/>
</dbReference>
<feature type="non-terminal residue" evidence="1">
    <location>
        <position position="58"/>
    </location>
</feature>
<protein>
    <submittedName>
        <fullName evidence="1">Uncharacterized protein</fullName>
    </submittedName>
</protein>
<accession>A0A9Q0FFY2</accession>
<comment type="caution">
    <text evidence="1">The sequence shown here is derived from an EMBL/GenBank/DDBJ whole genome shotgun (WGS) entry which is preliminary data.</text>
</comment>
<dbReference type="AlphaFoldDB" id="A0A9Q0FFY2"/>
<evidence type="ECO:0000313" key="2">
    <source>
        <dbReference type="Proteomes" id="UP001141552"/>
    </source>
</evidence>
<name>A0A9Q0FFY2_9ROSI</name>
<organism evidence="1 2">
    <name type="scientific">Turnera subulata</name>
    <dbReference type="NCBI Taxonomy" id="218843"/>
    <lineage>
        <taxon>Eukaryota</taxon>
        <taxon>Viridiplantae</taxon>
        <taxon>Streptophyta</taxon>
        <taxon>Embryophyta</taxon>
        <taxon>Tracheophyta</taxon>
        <taxon>Spermatophyta</taxon>
        <taxon>Magnoliopsida</taxon>
        <taxon>eudicotyledons</taxon>
        <taxon>Gunneridae</taxon>
        <taxon>Pentapetalae</taxon>
        <taxon>rosids</taxon>
        <taxon>fabids</taxon>
        <taxon>Malpighiales</taxon>
        <taxon>Passifloraceae</taxon>
        <taxon>Turnera</taxon>
    </lineage>
</organism>